<evidence type="ECO:0000313" key="4">
    <source>
        <dbReference type="Proteomes" id="UP000265520"/>
    </source>
</evidence>
<dbReference type="EMBL" id="LXQA010021100">
    <property type="protein sequence ID" value="MCH91747.1"/>
    <property type="molecule type" value="Genomic_DNA"/>
</dbReference>
<dbReference type="Proteomes" id="UP000265520">
    <property type="component" value="Unassembled WGS sequence"/>
</dbReference>
<keyword evidence="1" id="KW-0547">Nucleotide-binding</keyword>
<dbReference type="GO" id="GO:0005524">
    <property type="term" value="F:ATP binding"/>
    <property type="evidence" value="ECO:0007669"/>
    <property type="project" value="UniProtKB-KW"/>
</dbReference>
<evidence type="ECO:0000313" key="3">
    <source>
        <dbReference type="EMBL" id="MCH91747.1"/>
    </source>
</evidence>
<sequence>MIKEAEKYKEEDKRYKKNVEARNALQKYAYNMRNAINDKEISLKLSAKEKKEIDEKIDLVLVWLDVNVVAEQHDFENFQRLLSSVFDPIVMKMIKDDVGSSVQQ</sequence>
<keyword evidence="2" id="KW-0067">ATP-binding</keyword>
<dbReference type="InterPro" id="IPR029048">
    <property type="entry name" value="HSP70_C_sf"/>
</dbReference>
<dbReference type="SUPFAM" id="SSF100934">
    <property type="entry name" value="Heat shock protein 70kD (HSP70), C-terminal subdomain"/>
    <property type="match status" value="1"/>
</dbReference>
<evidence type="ECO:0000256" key="2">
    <source>
        <dbReference type="ARBA" id="ARBA00022840"/>
    </source>
</evidence>
<protein>
    <submittedName>
        <fullName evidence="3">Heat-shock protein</fullName>
    </submittedName>
</protein>
<dbReference type="InterPro" id="IPR013126">
    <property type="entry name" value="Hsp_70_fam"/>
</dbReference>
<organism evidence="3 4">
    <name type="scientific">Trifolium medium</name>
    <dbReference type="NCBI Taxonomy" id="97028"/>
    <lineage>
        <taxon>Eukaryota</taxon>
        <taxon>Viridiplantae</taxon>
        <taxon>Streptophyta</taxon>
        <taxon>Embryophyta</taxon>
        <taxon>Tracheophyta</taxon>
        <taxon>Spermatophyta</taxon>
        <taxon>Magnoliopsida</taxon>
        <taxon>eudicotyledons</taxon>
        <taxon>Gunneridae</taxon>
        <taxon>Pentapetalae</taxon>
        <taxon>rosids</taxon>
        <taxon>fabids</taxon>
        <taxon>Fabales</taxon>
        <taxon>Fabaceae</taxon>
        <taxon>Papilionoideae</taxon>
        <taxon>50 kb inversion clade</taxon>
        <taxon>NPAAA clade</taxon>
        <taxon>Hologalegina</taxon>
        <taxon>IRL clade</taxon>
        <taxon>Trifolieae</taxon>
        <taxon>Trifolium</taxon>
    </lineage>
</organism>
<feature type="non-terminal residue" evidence="3">
    <location>
        <position position="104"/>
    </location>
</feature>
<comment type="caution">
    <text evidence="3">The sequence shown here is derived from an EMBL/GenBank/DDBJ whole genome shotgun (WGS) entry which is preliminary data.</text>
</comment>
<evidence type="ECO:0000256" key="1">
    <source>
        <dbReference type="ARBA" id="ARBA00022741"/>
    </source>
</evidence>
<dbReference type="GO" id="GO:0140662">
    <property type="term" value="F:ATP-dependent protein folding chaperone"/>
    <property type="evidence" value="ECO:0007669"/>
    <property type="project" value="InterPro"/>
</dbReference>
<accession>A0A392MW67</accession>
<keyword evidence="4" id="KW-1185">Reference proteome</keyword>
<dbReference type="Pfam" id="PF00012">
    <property type="entry name" value="HSP70"/>
    <property type="match status" value="1"/>
</dbReference>
<name>A0A392MW67_9FABA</name>
<dbReference type="AlphaFoldDB" id="A0A392MW67"/>
<dbReference type="Gene3D" id="1.20.1270.10">
    <property type="match status" value="1"/>
</dbReference>
<proteinExistence type="predicted"/>
<reference evidence="3 4" key="1">
    <citation type="journal article" date="2018" name="Front. Plant Sci.">
        <title>Red Clover (Trifolium pratense) and Zigzag Clover (T. medium) - A Picture of Genomic Similarities and Differences.</title>
        <authorList>
            <person name="Dluhosova J."/>
            <person name="Istvanek J."/>
            <person name="Nedelnik J."/>
            <person name="Repkova J."/>
        </authorList>
    </citation>
    <scope>NUCLEOTIDE SEQUENCE [LARGE SCALE GENOMIC DNA]</scope>
    <source>
        <strain evidence="4">cv. 10/8</strain>
        <tissue evidence="3">Leaf</tissue>
    </source>
</reference>